<evidence type="ECO:0000313" key="6">
    <source>
        <dbReference type="Proteomes" id="UP001501237"/>
    </source>
</evidence>
<comment type="caution">
    <text evidence="5">The sequence shown here is derived from an EMBL/GenBank/DDBJ whole genome shotgun (WGS) entry which is preliminary data.</text>
</comment>
<evidence type="ECO:0000256" key="1">
    <source>
        <dbReference type="ARBA" id="ARBA00006432"/>
    </source>
</evidence>
<evidence type="ECO:0000313" key="5">
    <source>
        <dbReference type="EMBL" id="GAA3209674.1"/>
    </source>
</evidence>
<dbReference type="InterPro" id="IPR025110">
    <property type="entry name" value="AMP-bd_C"/>
</dbReference>
<accession>A0ABP6Q867</accession>
<feature type="domain" description="AMP-dependent synthetase/ligase" evidence="3">
    <location>
        <begin position="18"/>
        <end position="368"/>
    </location>
</feature>
<comment type="similarity">
    <text evidence="1">Belongs to the ATP-dependent AMP-binding enzyme family.</text>
</comment>
<organism evidence="5 6">
    <name type="scientific">Actinocorallia longicatena</name>
    <dbReference type="NCBI Taxonomy" id="111803"/>
    <lineage>
        <taxon>Bacteria</taxon>
        <taxon>Bacillati</taxon>
        <taxon>Actinomycetota</taxon>
        <taxon>Actinomycetes</taxon>
        <taxon>Streptosporangiales</taxon>
        <taxon>Thermomonosporaceae</taxon>
        <taxon>Actinocorallia</taxon>
    </lineage>
</organism>
<dbReference type="InterPro" id="IPR020845">
    <property type="entry name" value="AMP-binding_CS"/>
</dbReference>
<dbReference type="Gene3D" id="3.30.300.30">
    <property type="match status" value="1"/>
</dbReference>
<dbReference type="GO" id="GO:0016874">
    <property type="term" value="F:ligase activity"/>
    <property type="evidence" value="ECO:0007669"/>
    <property type="project" value="UniProtKB-KW"/>
</dbReference>
<gene>
    <name evidence="5" type="primary">fadD4</name>
    <name evidence="5" type="ORF">GCM10010468_27180</name>
</gene>
<sequence length="519" mass="56081">MRPPAEAARAAVRALPRAGTDPGRPAVICDSGETLTHGELADRVSRLAGELRRRGLNVGDVVAILSENSPAYLEMTWACRLAGLYHVTLNTGFRADEIAHILADSGARALLASANLPVHAELTAALAPGILHRLLRGTAHPLWEDYEEVLAAAPHFVSDTGLEGDLLQYSSGTTGRPKGIRRPLRPAPRSAAEDMFALLVGLIGVQEDSVYLCPAPLYHSAPIIWTMTALRVGATVVLSTKFDPRRTLELIEEHRVTHGQFVPTMFTRMLRLPEADRLGSDLSSLRGVVHAAAPCPVGVKRAMMDWWGPIIHEYWSSSEGAGFTFIGPDEWLAHPGSVGRSLLGALHILDEDGRDLPAGEPGLIWAEGVDFEYLNDPAKDSETTSREGWRTVGDIGRLDEDGYLYLTDRSSFMIISGGVNIYPQEAENVLAVHPLVQDVAVVGLPDADLGEVAVAVVQPVDPGAAGPDLAAELADWCAGSLARYKCPRRVLFTEELPRSDTGKLFKHRLRDTLLREGGA</sequence>
<dbReference type="PANTHER" id="PTHR43201:SF5">
    <property type="entry name" value="MEDIUM-CHAIN ACYL-COA LIGASE ACSF2, MITOCHONDRIAL"/>
    <property type="match status" value="1"/>
</dbReference>
<dbReference type="InterPro" id="IPR000873">
    <property type="entry name" value="AMP-dep_synth/lig_dom"/>
</dbReference>
<dbReference type="Pfam" id="PF00501">
    <property type="entry name" value="AMP-binding"/>
    <property type="match status" value="1"/>
</dbReference>
<keyword evidence="2 5" id="KW-0436">Ligase</keyword>
<name>A0ABP6Q867_9ACTN</name>
<dbReference type="InterPro" id="IPR042099">
    <property type="entry name" value="ANL_N_sf"/>
</dbReference>
<feature type="domain" description="AMP-binding enzyme C-terminal" evidence="4">
    <location>
        <begin position="425"/>
        <end position="503"/>
    </location>
</feature>
<dbReference type="SUPFAM" id="SSF56801">
    <property type="entry name" value="Acetyl-CoA synthetase-like"/>
    <property type="match status" value="1"/>
</dbReference>
<reference evidence="6" key="1">
    <citation type="journal article" date="2019" name="Int. J. Syst. Evol. Microbiol.">
        <title>The Global Catalogue of Microorganisms (GCM) 10K type strain sequencing project: providing services to taxonomists for standard genome sequencing and annotation.</title>
        <authorList>
            <consortium name="The Broad Institute Genomics Platform"/>
            <consortium name="The Broad Institute Genome Sequencing Center for Infectious Disease"/>
            <person name="Wu L."/>
            <person name="Ma J."/>
        </authorList>
    </citation>
    <scope>NUCLEOTIDE SEQUENCE [LARGE SCALE GENOMIC DNA]</scope>
    <source>
        <strain evidence="6">JCM 9377</strain>
    </source>
</reference>
<dbReference type="Pfam" id="PF13193">
    <property type="entry name" value="AMP-binding_C"/>
    <property type="match status" value="1"/>
</dbReference>
<evidence type="ECO:0000259" key="3">
    <source>
        <dbReference type="Pfam" id="PF00501"/>
    </source>
</evidence>
<protein>
    <submittedName>
        <fullName evidence="5">Fatty-acid--CoA ligase FadD4</fullName>
    </submittedName>
</protein>
<dbReference type="PROSITE" id="PS00455">
    <property type="entry name" value="AMP_BINDING"/>
    <property type="match status" value="1"/>
</dbReference>
<dbReference type="PANTHER" id="PTHR43201">
    <property type="entry name" value="ACYL-COA SYNTHETASE"/>
    <property type="match status" value="1"/>
</dbReference>
<evidence type="ECO:0000256" key="2">
    <source>
        <dbReference type="ARBA" id="ARBA00022598"/>
    </source>
</evidence>
<dbReference type="Gene3D" id="3.40.50.12780">
    <property type="entry name" value="N-terminal domain of ligase-like"/>
    <property type="match status" value="1"/>
</dbReference>
<keyword evidence="6" id="KW-1185">Reference proteome</keyword>
<dbReference type="InterPro" id="IPR045851">
    <property type="entry name" value="AMP-bd_C_sf"/>
</dbReference>
<evidence type="ECO:0000259" key="4">
    <source>
        <dbReference type="Pfam" id="PF13193"/>
    </source>
</evidence>
<dbReference type="Proteomes" id="UP001501237">
    <property type="component" value="Unassembled WGS sequence"/>
</dbReference>
<dbReference type="RefSeq" id="WP_344827282.1">
    <property type="nucleotide sequence ID" value="NZ_BAAAUV010000006.1"/>
</dbReference>
<proteinExistence type="inferred from homology"/>
<dbReference type="EMBL" id="BAAAUV010000006">
    <property type="protein sequence ID" value="GAA3209674.1"/>
    <property type="molecule type" value="Genomic_DNA"/>
</dbReference>